<evidence type="ECO:0000313" key="2">
    <source>
        <dbReference type="Proteomes" id="UP001176806"/>
    </source>
</evidence>
<dbReference type="RefSeq" id="WP_303301757.1">
    <property type="nucleotide sequence ID" value="NZ_BAABDA010000050.1"/>
</dbReference>
<comment type="caution">
    <text evidence="1">The sequence shown here is derived from an EMBL/GenBank/DDBJ whole genome shotgun (WGS) entry which is preliminary data.</text>
</comment>
<gene>
    <name evidence="1" type="ORF">Q4Q40_10550</name>
</gene>
<dbReference type="EMBL" id="JAUOEL010000003">
    <property type="protein sequence ID" value="MDO5974623.1"/>
    <property type="molecule type" value="Genomic_DNA"/>
</dbReference>
<accession>A0ABT8WN83</accession>
<proteinExistence type="predicted"/>
<sequence>MQRTEIIEKNQLFELIKYIFSDSKTELYESDSEMEKEIIRINSMSEFQNYFDNGITNGKKHFGFGIYNSESKGKFFTTKIELNPKYCNGKYFQLVMN</sequence>
<reference evidence="1" key="1">
    <citation type="submission" date="2023-07" db="EMBL/GenBank/DDBJ databases">
        <title>Two novel species in the genus Flavivirga.</title>
        <authorList>
            <person name="Kwon K."/>
        </authorList>
    </citation>
    <scope>NUCLEOTIDE SEQUENCE</scope>
    <source>
        <strain evidence="1">KACC 14158</strain>
    </source>
</reference>
<evidence type="ECO:0000313" key="1">
    <source>
        <dbReference type="EMBL" id="MDO5974623.1"/>
    </source>
</evidence>
<name>A0ABT8WN83_9FLAO</name>
<dbReference type="Proteomes" id="UP001176806">
    <property type="component" value="Unassembled WGS sequence"/>
</dbReference>
<protein>
    <submittedName>
        <fullName evidence="1">Uncharacterized protein</fullName>
    </submittedName>
</protein>
<keyword evidence="2" id="KW-1185">Reference proteome</keyword>
<organism evidence="1 2">
    <name type="scientific">Flavivirga jejuensis</name>
    <dbReference type="NCBI Taxonomy" id="870487"/>
    <lineage>
        <taxon>Bacteria</taxon>
        <taxon>Pseudomonadati</taxon>
        <taxon>Bacteroidota</taxon>
        <taxon>Flavobacteriia</taxon>
        <taxon>Flavobacteriales</taxon>
        <taxon>Flavobacteriaceae</taxon>
        <taxon>Flavivirga</taxon>
    </lineage>
</organism>